<name>A0ABU2ND39_9PSEU</name>
<dbReference type="SUPFAM" id="SSF117289">
    <property type="entry name" value="Nucleoporin domain"/>
    <property type="match status" value="1"/>
</dbReference>
<dbReference type="RefSeq" id="WP_311558071.1">
    <property type="nucleotide sequence ID" value="NZ_JAVREJ010000014.1"/>
</dbReference>
<dbReference type="SUPFAM" id="SSF52540">
    <property type="entry name" value="P-loop containing nucleoside triphosphate hydrolases"/>
    <property type="match status" value="1"/>
</dbReference>
<feature type="repeat" description="WD" evidence="3">
    <location>
        <begin position="869"/>
        <end position="903"/>
    </location>
</feature>
<dbReference type="EMBL" id="JAVREJ010000014">
    <property type="protein sequence ID" value="MDT0351661.1"/>
    <property type="molecule type" value="Genomic_DNA"/>
</dbReference>
<dbReference type="PRINTS" id="PR00364">
    <property type="entry name" value="DISEASERSIST"/>
</dbReference>
<dbReference type="CDD" id="cd00200">
    <property type="entry name" value="WD40"/>
    <property type="match status" value="1"/>
</dbReference>
<dbReference type="PROSITE" id="PS50082">
    <property type="entry name" value="WD_REPEATS_2"/>
    <property type="match status" value="4"/>
</dbReference>
<dbReference type="Gene3D" id="3.40.50.10140">
    <property type="entry name" value="Toll/interleukin-1 receptor homology (TIR) domain"/>
    <property type="match status" value="1"/>
</dbReference>
<evidence type="ECO:0000313" key="6">
    <source>
        <dbReference type="Proteomes" id="UP001183202"/>
    </source>
</evidence>
<dbReference type="InterPro" id="IPR015943">
    <property type="entry name" value="WD40/YVTN_repeat-like_dom_sf"/>
</dbReference>
<feature type="domain" description="TIR" evidence="4">
    <location>
        <begin position="21"/>
        <end position="162"/>
    </location>
</feature>
<reference evidence="6" key="1">
    <citation type="submission" date="2023-07" db="EMBL/GenBank/DDBJ databases">
        <title>30 novel species of actinomycetes from the DSMZ collection.</title>
        <authorList>
            <person name="Nouioui I."/>
        </authorList>
    </citation>
    <scope>NUCLEOTIDE SEQUENCE [LARGE SCALE GENOMIC DNA]</scope>
    <source>
        <strain evidence="6">DSM 45834</strain>
    </source>
</reference>
<dbReference type="InterPro" id="IPR036388">
    <property type="entry name" value="WH-like_DNA-bd_sf"/>
</dbReference>
<dbReference type="InterPro" id="IPR002182">
    <property type="entry name" value="NB-ARC"/>
</dbReference>
<dbReference type="InterPro" id="IPR036322">
    <property type="entry name" value="WD40_repeat_dom_sf"/>
</dbReference>
<dbReference type="Pfam" id="PF13676">
    <property type="entry name" value="TIR_2"/>
    <property type="match status" value="1"/>
</dbReference>
<protein>
    <submittedName>
        <fullName evidence="5">NB-ARC domain-containing protein</fullName>
    </submittedName>
</protein>
<feature type="repeat" description="WD" evidence="3">
    <location>
        <begin position="945"/>
        <end position="986"/>
    </location>
</feature>
<organism evidence="5 6">
    <name type="scientific">Pseudonocardia charpentierae</name>
    <dbReference type="NCBI Taxonomy" id="3075545"/>
    <lineage>
        <taxon>Bacteria</taxon>
        <taxon>Bacillati</taxon>
        <taxon>Actinomycetota</taxon>
        <taxon>Actinomycetes</taxon>
        <taxon>Pseudonocardiales</taxon>
        <taxon>Pseudonocardiaceae</taxon>
        <taxon>Pseudonocardia</taxon>
    </lineage>
</organism>
<dbReference type="InterPro" id="IPR019775">
    <property type="entry name" value="WD40_repeat_CS"/>
</dbReference>
<dbReference type="PROSITE" id="PS50104">
    <property type="entry name" value="TIR"/>
    <property type="match status" value="1"/>
</dbReference>
<dbReference type="PANTHER" id="PTHR19879:SF9">
    <property type="entry name" value="TRANSCRIPTION INITIATION FACTOR TFIID SUBUNIT 5"/>
    <property type="match status" value="1"/>
</dbReference>
<dbReference type="Gene3D" id="1.25.40.370">
    <property type="match status" value="1"/>
</dbReference>
<dbReference type="InterPro" id="IPR035897">
    <property type="entry name" value="Toll_tir_struct_dom_sf"/>
</dbReference>
<sequence length="1407" mass="151997">MTNLFSWEDDGVVSDSCADRKRDLVFVSYSHADVAWVQRFEVMLRPLLQPRRLRLWIDRMTRAGDEWHPAIDAAIDASDVALVLVSADLLGSAYVMDFELPALLRHGVRLAPVLIGDCYWDAVPALEQVQWLHDPGREGALGLDAGDSARRDRRIRQVCDRLLEVVRTDPGTPPIAEVPTRTASGAAVELGTGARTDMLSGVPALPPGYVVRDELGPLVEAVVAAEADGAVGLVGPGPRLGLHGQGGIGKTVLATALARHDEVLRRFPDGVFWVTVGERPDLLALQLDLLARLGAPGQLPRAVPEATEALQGLLAQRRTLLVVDDVWSDAAADAFRVIGPQGRLLYTTRDARIIDRLSARPHAVGLLTVEAARGLAAAVLDVPVTRLPAAADEAFTAVDRVALAVALLAAAVRGGRRSWREVAGALADEPDVYGDHPYANTFKAMQIAVFALPAELVAALLRLAVFPPDTEVPVAAIARYWGRPLEDAAKNVGQLATAGVLRWDGAQVGFHDLQHEYLLLHAPALPVLHAELLDAYRRLCNDSKSWDEWWQLPANEPYIGDHLVHHLVGAGERRVLAKTVTDPAYLCRRVAAAGVHAAEADLGRAATAFPDHPVLGWWRTWFARHAHHLGGLATVNFEPSVPGLPLAPTMLTWLEAASDRTVAVDFGRLAPLLPPRYLGVRWGVTPPGTALVRVLADHTGPVQSVAWSPDGTQLASCGDDGILRLWNPETGDGRVMPTGVSGPIYALAWSPDGAWLAVGGNADIQLLAFETNIIRTFPAPDSWPVRSLSWSPNSRQLASGAGNGSLQVLDVVTGEARTQICRIGALRVLDWSPDGRLLLIVRTDGNLQLWDVAEWRESVIQAPFSPQLVSAASWAPGGARFATGSTIGTIRIWDIATGRTNGIDCRSSGSVESLSWSADGRSITVACAAILEQWNVDDGVRIATLAGHTATVRTVAVSSTGALIASGGDDTTVRLWKPVTGSETTASQGADEEICIVRWSPDGRLLATVEGQRADTVRIREATDGSITTTLSCENTLKDIWWPNDHSIATMPEFGPCLRWDLAAGRTMNDSPSNLPWPNRYAQEAWWSADGRYPSFIEPDSYSPKLWDLPADTVKQLEGQAEEELRTLSWSPDSRVLAALGRYGHVFLWDIDSAGARGREPRVLTPSGNKWHRAKLKTDRSVRDANLSWDQFTDIQARNEFERRGATIVWCHNSQLFAVLSAAGTLQVWDPASGQLVSTIHEQAIRSAASGPLSISWSPDNRYLGIVDRDARALRLWDAVSGANIAAIDGLPANADVARWSPDGRHLGFIDRATHTMRLWDASTLTAVAVIEGLSASMDAVPWSPDGAYVATVTKTGTVIIRNTRGEPVTILRLDPVRDIAWGPTGGLAVRWPDRVGVLDLCGPGAR</sequence>
<dbReference type="SUPFAM" id="SSF52200">
    <property type="entry name" value="Toll/Interleukin receptor TIR domain"/>
    <property type="match status" value="1"/>
</dbReference>
<feature type="repeat" description="WD" evidence="3">
    <location>
        <begin position="695"/>
        <end position="736"/>
    </location>
</feature>
<dbReference type="InterPro" id="IPR027417">
    <property type="entry name" value="P-loop_NTPase"/>
</dbReference>
<dbReference type="InterPro" id="IPR000157">
    <property type="entry name" value="TIR_dom"/>
</dbReference>
<dbReference type="SMART" id="SM00320">
    <property type="entry name" value="WD40"/>
    <property type="match status" value="12"/>
</dbReference>
<gene>
    <name evidence="5" type="ORF">RM445_19220</name>
</gene>
<keyword evidence="2" id="KW-0677">Repeat</keyword>
<evidence type="ECO:0000256" key="2">
    <source>
        <dbReference type="ARBA" id="ARBA00022737"/>
    </source>
</evidence>
<dbReference type="PROSITE" id="PS50294">
    <property type="entry name" value="WD_REPEATS_REGION"/>
    <property type="match status" value="2"/>
</dbReference>
<dbReference type="PANTHER" id="PTHR19879">
    <property type="entry name" value="TRANSCRIPTION INITIATION FACTOR TFIID"/>
    <property type="match status" value="1"/>
</dbReference>
<dbReference type="SUPFAM" id="SSF50978">
    <property type="entry name" value="WD40 repeat-like"/>
    <property type="match status" value="1"/>
</dbReference>
<accession>A0ABU2ND39</accession>
<dbReference type="Pfam" id="PF00931">
    <property type="entry name" value="NB-ARC"/>
    <property type="match status" value="1"/>
</dbReference>
<proteinExistence type="predicted"/>
<evidence type="ECO:0000259" key="4">
    <source>
        <dbReference type="PROSITE" id="PS50104"/>
    </source>
</evidence>
<feature type="repeat" description="WD" evidence="3">
    <location>
        <begin position="829"/>
        <end position="852"/>
    </location>
</feature>
<dbReference type="PROSITE" id="PS00678">
    <property type="entry name" value="WD_REPEATS_1"/>
    <property type="match status" value="1"/>
</dbReference>
<comment type="caution">
    <text evidence="5">The sequence shown here is derived from an EMBL/GenBank/DDBJ whole genome shotgun (WGS) entry which is preliminary data.</text>
</comment>
<dbReference type="Proteomes" id="UP001183202">
    <property type="component" value="Unassembled WGS sequence"/>
</dbReference>
<dbReference type="Gene3D" id="3.40.50.300">
    <property type="entry name" value="P-loop containing nucleotide triphosphate hydrolases"/>
    <property type="match status" value="1"/>
</dbReference>
<dbReference type="Gene3D" id="2.130.10.10">
    <property type="entry name" value="YVTN repeat-like/Quinoprotein amine dehydrogenase"/>
    <property type="match status" value="5"/>
</dbReference>
<evidence type="ECO:0000256" key="1">
    <source>
        <dbReference type="ARBA" id="ARBA00022574"/>
    </source>
</evidence>
<dbReference type="Pfam" id="PF00400">
    <property type="entry name" value="WD40"/>
    <property type="match status" value="6"/>
</dbReference>
<dbReference type="InterPro" id="IPR001680">
    <property type="entry name" value="WD40_rpt"/>
</dbReference>
<evidence type="ECO:0000313" key="5">
    <source>
        <dbReference type="EMBL" id="MDT0351661.1"/>
    </source>
</evidence>
<keyword evidence="1 3" id="KW-0853">WD repeat</keyword>
<evidence type="ECO:0000256" key="3">
    <source>
        <dbReference type="PROSITE-ProRule" id="PRU00221"/>
    </source>
</evidence>
<dbReference type="SUPFAM" id="SSF50960">
    <property type="entry name" value="TolB, C-terminal domain"/>
    <property type="match status" value="1"/>
</dbReference>
<keyword evidence="6" id="KW-1185">Reference proteome</keyword>
<dbReference type="SMART" id="SM00255">
    <property type="entry name" value="TIR"/>
    <property type="match status" value="1"/>
</dbReference>
<dbReference type="Gene3D" id="1.10.10.10">
    <property type="entry name" value="Winged helix-like DNA-binding domain superfamily/Winged helix DNA-binding domain"/>
    <property type="match status" value="1"/>
</dbReference>